<sequence length="273" mass="29595">MFFEGHAAFFAVVVPIAAIAGSYFAGVRGAKIQARGGQDQASAARDAAEIAAEAQRVAALWTVRQVQVAEFIQSAREVSMSADGFYKNYSVEDQQSRRDRVSAAAKTMSLTEAEIQLIAPAAVVDASFNVARAATNAYVCALMDGPTVRARSALKRIAYGDGEHEVKRAALAAIRVLDDESSSHADRQEAVSAVPGLAEEHVLRLGDRRRGAPVRRLEERRREHQEAFKDSMAALVSAAREMLKSEEDVAPTVPEQRRRWRLRNSVASTAGSA</sequence>
<dbReference type="STRING" id="362257.SVTN_31250"/>
<keyword evidence="1" id="KW-0472">Membrane</keyword>
<evidence type="ECO:0000313" key="3">
    <source>
        <dbReference type="Proteomes" id="UP000031774"/>
    </source>
</evidence>
<reference evidence="2 3" key="1">
    <citation type="submission" date="2014-12" db="EMBL/GenBank/DDBJ databases">
        <title>Complete genome sequence of Streptomyces vietnamensis strain GIMV4.0001, a genetic manipulable producer of the benzoisochromanequinone antibiotic granaticin.</title>
        <authorList>
            <person name="Deng M.R."/>
            <person name="Guo J."/>
            <person name="Ma L.Y."/>
            <person name="Feng G.D."/>
            <person name="Mo C.Y."/>
            <person name="Zhu H.H."/>
        </authorList>
    </citation>
    <scope>NUCLEOTIDE SEQUENCE [LARGE SCALE GENOMIC DNA]</scope>
    <source>
        <strain evidence="3">GIMV4.0001</strain>
    </source>
</reference>
<dbReference type="HOGENOM" id="CLU_1019134_0_0_11"/>
<keyword evidence="3" id="KW-1185">Reference proteome</keyword>
<feature type="transmembrane region" description="Helical" evidence="1">
    <location>
        <begin position="6"/>
        <end position="25"/>
    </location>
</feature>
<dbReference type="EMBL" id="CP010407">
    <property type="protein sequence ID" value="AJF68177.1"/>
    <property type="molecule type" value="Genomic_DNA"/>
</dbReference>
<organism evidence="2 3">
    <name type="scientific">Streptomyces vietnamensis</name>
    <dbReference type="NCBI Taxonomy" id="362257"/>
    <lineage>
        <taxon>Bacteria</taxon>
        <taxon>Bacillati</taxon>
        <taxon>Actinomycetota</taxon>
        <taxon>Actinomycetes</taxon>
        <taxon>Kitasatosporales</taxon>
        <taxon>Streptomycetaceae</taxon>
        <taxon>Streptomyces</taxon>
    </lineage>
</organism>
<keyword evidence="1" id="KW-0812">Transmembrane</keyword>
<dbReference type="KEGG" id="svt:SVTN_31250"/>
<keyword evidence="1" id="KW-1133">Transmembrane helix</keyword>
<accession>A0A0B5ICF9</accession>
<gene>
    <name evidence="2" type="ORF">SVTN_31250</name>
</gene>
<name>A0A0B5ICF9_9ACTN</name>
<evidence type="ECO:0000256" key="1">
    <source>
        <dbReference type="SAM" id="Phobius"/>
    </source>
</evidence>
<protein>
    <submittedName>
        <fullName evidence="2">Uncharacterized protein</fullName>
    </submittedName>
</protein>
<dbReference type="Proteomes" id="UP000031774">
    <property type="component" value="Chromosome"/>
</dbReference>
<proteinExistence type="predicted"/>
<dbReference type="AlphaFoldDB" id="A0A0B5ICF9"/>
<evidence type="ECO:0000313" key="2">
    <source>
        <dbReference type="EMBL" id="AJF68177.1"/>
    </source>
</evidence>